<sequence>MLRNVVAAGGGRDLAHAAADPLQPAAACPASGEVYRIFMAADGSDVADGCTRTSAVASLARVQALLKAAAPDKDVEVRIARGTYRQPSQVSWDHYVPGHAISFLPTGYTPGNGRPADGVPIFDGGGAAGWWFKATLPSEHPGGATMLRFYYLQVQNYANGLQIVGRFTTSGGRRLPATKGANKNIIWGMTFTRLGNKHAAQTAGTAALSLANSRDNRVEASHFNRLENTGAEGKLMHGVYLETHSNGNTVTRNRFELVSGDATRTRNDSNGNRLFDNTFRRTGVRGAYEEWFCHPTTGCDRPTSQECASHGNVFYSNDIGAAYDGGTLPDWSLMPPGNRFAGDHPDCTNEGQPRLRTWSNT</sequence>
<proteinExistence type="predicted"/>
<keyword evidence="2" id="KW-1185">Reference proteome</keyword>
<dbReference type="SUPFAM" id="SSF51126">
    <property type="entry name" value="Pectin lyase-like"/>
    <property type="match status" value="1"/>
</dbReference>
<reference evidence="1 2" key="1">
    <citation type="submission" date="2019-03" db="EMBL/GenBank/DDBJ databases">
        <title>Draft genome sequences of novel Actinobacteria.</title>
        <authorList>
            <person name="Sahin N."/>
            <person name="Ay H."/>
            <person name="Saygin H."/>
        </authorList>
    </citation>
    <scope>NUCLEOTIDE SEQUENCE [LARGE SCALE GENOMIC DNA]</scope>
    <source>
        <strain evidence="1 2">KC712</strain>
    </source>
</reference>
<evidence type="ECO:0000313" key="2">
    <source>
        <dbReference type="Proteomes" id="UP000294543"/>
    </source>
</evidence>
<dbReference type="AlphaFoldDB" id="A0A4R4WC90"/>
<protein>
    <submittedName>
        <fullName evidence="1">Uncharacterized protein</fullName>
    </submittedName>
</protein>
<dbReference type="InterPro" id="IPR011050">
    <property type="entry name" value="Pectin_lyase_fold/virulence"/>
</dbReference>
<dbReference type="EMBL" id="SMKP01000104">
    <property type="protein sequence ID" value="TDD16498.1"/>
    <property type="molecule type" value="Genomic_DNA"/>
</dbReference>
<dbReference type="InterPro" id="IPR012334">
    <property type="entry name" value="Pectin_lyas_fold"/>
</dbReference>
<dbReference type="RefSeq" id="WP_165977568.1">
    <property type="nucleotide sequence ID" value="NZ_SMKP01000104.1"/>
</dbReference>
<evidence type="ECO:0000313" key="1">
    <source>
        <dbReference type="EMBL" id="TDD16498.1"/>
    </source>
</evidence>
<organism evidence="1 2">
    <name type="scientific">Nonomuraea diastatica</name>
    <dbReference type="NCBI Taxonomy" id="1848329"/>
    <lineage>
        <taxon>Bacteria</taxon>
        <taxon>Bacillati</taxon>
        <taxon>Actinomycetota</taxon>
        <taxon>Actinomycetes</taxon>
        <taxon>Streptosporangiales</taxon>
        <taxon>Streptosporangiaceae</taxon>
        <taxon>Nonomuraea</taxon>
    </lineage>
</organism>
<comment type="caution">
    <text evidence="1">The sequence shown here is derived from an EMBL/GenBank/DDBJ whole genome shotgun (WGS) entry which is preliminary data.</text>
</comment>
<accession>A0A4R4WC90</accession>
<gene>
    <name evidence="1" type="ORF">E1294_31015</name>
</gene>
<name>A0A4R4WC90_9ACTN</name>
<dbReference type="Gene3D" id="2.160.20.10">
    <property type="entry name" value="Single-stranded right-handed beta-helix, Pectin lyase-like"/>
    <property type="match status" value="1"/>
</dbReference>
<dbReference type="Proteomes" id="UP000294543">
    <property type="component" value="Unassembled WGS sequence"/>
</dbReference>